<dbReference type="Pfam" id="PF08939">
    <property type="entry name" value="Bles03"/>
    <property type="match status" value="1"/>
</dbReference>
<dbReference type="AlphaFoldDB" id="A0AAV9QCS4"/>
<evidence type="ECO:0000313" key="4">
    <source>
        <dbReference type="Proteomes" id="UP001345827"/>
    </source>
</evidence>
<evidence type="ECO:0000256" key="1">
    <source>
        <dbReference type="ARBA" id="ARBA00010568"/>
    </source>
</evidence>
<evidence type="ECO:0000256" key="2">
    <source>
        <dbReference type="SAM" id="MobiDB-lite"/>
    </source>
</evidence>
<dbReference type="Gene3D" id="3.30.760.10">
    <property type="entry name" value="RNA Cap, Translation Initiation Factor Eif4e"/>
    <property type="match status" value="1"/>
</dbReference>
<dbReference type="InterPro" id="IPR015034">
    <property type="entry name" value="Bles03"/>
</dbReference>
<dbReference type="EMBL" id="JAXLQG010000004">
    <property type="protein sequence ID" value="KAK5540945.1"/>
    <property type="molecule type" value="Genomic_DNA"/>
</dbReference>
<dbReference type="Proteomes" id="UP001345827">
    <property type="component" value="Unassembled WGS sequence"/>
</dbReference>
<comment type="similarity">
    <text evidence="1">Belongs to the UPF0696 family.</text>
</comment>
<feature type="compositionally biased region" description="Basic and acidic residues" evidence="2">
    <location>
        <begin position="106"/>
        <end position="127"/>
    </location>
</feature>
<feature type="region of interest" description="Disordered" evidence="2">
    <location>
        <begin position="73"/>
        <end position="129"/>
    </location>
</feature>
<dbReference type="PANTHER" id="PTHR31977:SF1">
    <property type="entry name" value="UPF0696 PROTEIN C11ORF68"/>
    <property type="match status" value="1"/>
</dbReference>
<organism evidence="3 4">
    <name type="scientific">Vermiconidia calcicola</name>
    <dbReference type="NCBI Taxonomy" id="1690605"/>
    <lineage>
        <taxon>Eukaryota</taxon>
        <taxon>Fungi</taxon>
        <taxon>Dikarya</taxon>
        <taxon>Ascomycota</taxon>
        <taxon>Pezizomycotina</taxon>
        <taxon>Dothideomycetes</taxon>
        <taxon>Dothideomycetidae</taxon>
        <taxon>Mycosphaerellales</taxon>
        <taxon>Extremaceae</taxon>
        <taxon>Vermiconidia</taxon>
    </lineage>
</organism>
<evidence type="ECO:0008006" key="5">
    <source>
        <dbReference type="Google" id="ProtNLM"/>
    </source>
</evidence>
<evidence type="ECO:0000313" key="3">
    <source>
        <dbReference type="EMBL" id="KAK5540945.1"/>
    </source>
</evidence>
<dbReference type="InterPro" id="IPR023398">
    <property type="entry name" value="TIF_eIF4e-like"/>
</dbReference>
<comment type="caution">
    <text evidence="3">The sequence shown here is derived from an EMBL/GenBank/DDBJ whole genome shotgun (WGS) entry which is preliminary data.</text>
</comment>
<proteinExistence type="inferred from homology"/>
<protein>
    <recommendedName>
        <fullName evidence="5">DUF1917-domain-containing protein</fullName>
    </recommendedName>
</protein>
<reference evidence="3 4" key="1">
    <citation type="submission" date="2023-06" db="EMBL/GenBank/DDBJ databases">
        <title>Black Yeasts Isolated from many extreme environments.</title>
        <authorList>
            <person name="Coleine C."/>
            <person name="Stajich J.E."/>
            <person name="Selbmann L."/>
        </authorList>
    </citation>
    <scope>NUCLEOTIDE SEQUENCE [LARGE SCALE GENOMIC DNA]</scope>
    <source>
        <strain evidence="3 4">CCFEE 5887</strain>
    </source>
</reference>
<name>A0AAV9QCS4_9PEZI</name>
<dbReference type="PANTHER" id="PTHR31977">
    <property type="entry name" value="UPF0696 PROTEIN C11ORF68"/>
    <property type="match status" value="1"/>
</dbReference>
<keyword evidence="4" id="KW-1185">Reference proteome</keyword>
<gene>
    <name evidence="3" type="ORF">LTR25_002722</name>
</gene>
<dbReference type="SUPFAM" id="SSF55418">
    <property type="entry name" value="eIF4e-like"/>
    <property type="match status" value="1"/>
</dbReference>
<accession>A0AAV9QCS4</accession>
<feature type="compositionally biased region" description="Basic and acidic residues" evidence="2">
    <location>
        <begin position="81"/>
        <end position="91"/>
    </location>
</feature>
<sequence>MPVQGTLFDFLPSPHQDWVAVPDDLISEESDFHGNADTKSFYNKLAASYNPRDHWSIHEWNLQVIAEQGKQAQKEAAAARAKKDAKQDVKTESTPNPSSAGLRHNAPQDRRVKYEDAKPSDASDRLAVDTVAPAADAAGYTTKDSEQEEVKPQNYYEGQELAKQLAESLADFLQRLPPSTTTTARGPWIWIANPYPSLQRNSAGKRVTDPESSDIATFRQLGTRLLEDFNSRKEEVEAKNPGKAPGTITRILRPDRIRLESAIRDLAREKNVTCGKWMLFPHASDVDWAWSVVARGVWEGKLGISAKVATAPPVGAAPAAHEAVQRARDREERLICVYTYDFSDKNDVKRVLLGLKQLGLLNGDNFSDGSRASSSGNARVIYYKCDAYTYLDISSSNEYKLKASMYNSRDMLAEG</sequence>